<sequence length="29" mass="3358">MAGWFYQWEHGMSMGGLETVWGRRRGASL</sequence>
<protein>
    <submittedName>
        <fullName evidence="1">Uncharacterized protein</fullName>
    </submittedName>
</protein>
<dbReference type="Proteomes" id="UP000054988">
    <property type="component" value="Unassembled WGS sequence"/>
</dbReference>
<organism evidence="1 2">
    <name type="scientific">Moniliophthora roreri</name>
    <name type="common">Frosty pod rot fungus</name>
    <name type="synonym">Monilia roreri</name>
    <dbReference type="NCBI Taxonomy" id="221103"/>
    <lineage>
        <taxon>Eukaryota</taxon>
        <taxon>Fungi</taxon>
        <taxon>Dikarya</taxon>
        <taxon>Basidiomycota</taxon>
        <taxon>Agaricomycotina</taxon>
        <taxon>Agaricomycetes</taxon>
        <taxon>Agaricomycetidae</taxon>
        <taxon>Agaricales</taxon>
        <taxon>Marasmiineae</taxon>
        <taxon>Marasmiaceae</taxon>
        <taxon>Moniliophthora</taxon>
    </lineage>
</organism>
<accession>A0A0W0G0F4</accession>
<comment type="caution">
    <text evidence="1">The sequence shown here is derived from an EMBL/GenBank/DDBJ whole genome shotgun (WGS) entry which is preliminary data.</text>
</comment>
<reference evidence="1 2" key="1">
    <citation type="submission" date="2015-12" db="EMBL/GenBank/DDBJ databases">
        <title>Draft genome sequence of Moniliophthora roreri, the causal agent of frosty pod rot of cacao.</title>
        <authorList>
            <person name="Aime M.C."/>
            <person name="Diaz-Valderrama J.R."/>
            <person name="Kijpornyongpan T."/>
            <person name="Phillips-Mora W."/>
        </authorList>
    </citation>
    <scope>NUCLEOTIDE SEQUENCE [LARGE SCALE GENOMIC DNA]</scope>
    <source>
        <strain evidence="1 2">MCA 2952</strain>
    </source>
</reference>
<proteinExistence type="predicted"/>
<gene>
    <name evidence="1" type="ORF">WG66_5367</name>
</gene>
<evidence type="ECO:0000313" key="1">
    <source>
        <dbReference type="EMBL" id="KTB42059.1"/>
    </source>
</evidence>
<dbReference type="AlphaFoldDB" id="A0A0W0G0F4"/>
<evidence type="ECO:0000313" key="2">
    <source>
        <dbReference type="Proteomes" id="UP000054988"/>
    </source>
</evidence>
<dbReference type="EMBL" id="LATX01001393">
    <property type="protein sequence ID" value="KTB42059.1"/>
    <property type="molecule type" value="Genomic_DNA"/>
</dbReference>
<name>A0A0W0G0F4_MONRR</name>